<proteinExistence type="predicted"/>
<accession>A0A380CTS7</accession>
<evidence type="ECO:0000313" key="1">
    <source>
        <dbReference type="EMBL" id="SUJ27079.1"/>
    </source>
</evidence>
<protein>
    <submittedName>
        <fullName evidence="1">Uncharacterized protein</fullName>
    </submittedName>
</protein>
<gene>
    <name evidence="1" type="ORF">NCTC11388_04082</name>
</gene>
<dbReference type="EMBL" id="UGYW01000002">
    <property type="protein sequence ID" value="SUJ27079.1"/>
    <property type="molecule type" value="Genomic_DNA"/>
</dbReference>
<name>A0A380CTS7_SPHSI</name>
<sequence>MKVYISRNVPQDGLDYLTEHGLTYTVNTENKKTDTRRTDKGVSVYRSFIKCGRSTSGSTFF</sequence>
<dbReference type="AlphaFoldDB" id="A0A380CTS7"/>
<evidence type="ECO:0000313" key="2">
    <source>
        <dbReference type="Proteomes" id="UP000254893"/>
    </source>
</evidence>
<organism evidence="1 2">
    <name type="scientific">Sphingobacterium spiritivorum</name>
    <name type="common">Flavobacterium spiritivorum</name>
    <dbReference type="NCBI Taxonomy" id="258"/>
    <lineage>
        <taxon>Bacteria</taxon>
        <taxon>Pseudomonadati</taxon>
        <taxon>Bacteroidota</taxon>
        <taxon>Sphingobacteriia</taxon>
        <taxon>Sphingobacteriales</taxon>
        <taxon>Sphingobacteriaceae</taxon>
        <taxon>Sphingobacterium</taxon>
    </lineage>
</organism>
<dbReference type="Proteomes" id="UP000254893">
    <property type="component" value="Unassembled WGS sequence"/>
</dbReference>
<reference evidence="1 2" key="1">
    <citation type="submission" date="2018-06" db="EMBL/GenBank/DDBJ databases">
        <authorList>
            <consortium name="Pathogen Informatics"/>
            <person name="Doyle S."/>
        </authorList>
    </citation>
    <scope>NUCLEOTIDE SEQUENCE [LARGE SCALE GENOMIC DNA]</scope>
    <source>
        <strain evidence="1 2">NCTC11388</strain>
    </source>
</reference>